<feature type="domain" description="Lipocalin-like" evidence="2">
    <location>
        <begin position="35"/>
        <end position="109"/>
    </location>
</feature>
<sequence>MKKHIYSLFAAALLVFCAGCSNDDDGPAISDKGVVGEWHLTSWNHETPADFDVYVQFGADGKFDIFQKVETSAYVRYSGRFAASDSRLSGRYSDGVAWSTDYTFELSDNGDTLTMTSATEGAEVSVYTRTPIPEEVLDAPQVRSGTLPDGFRRIL</sequence>
<keyword evidence="4" id="KW-1185">Reference proteome</keyword>
<organism evidence="3 4">
    <name type="scientific">Alistipes dispar</name>
    <dbReference type="NCBI Taxonomy" id="2585119"/>
    <lineage>
        <taxon>Bacteria</taxon>
        <taxon>Pseudomonadati</taxon>
        <taxon>Bacteroidota</taxon>
        <taxon>Bacteroidia</taxon>
        <taxon>Bacteroidales</taxon>
        <taxon>Rikenellaceae</taxon>
        <taxon>Alistipes</taxon>
    </lineage>
</organism>
<gene>
    <name evidence="3" type="ORF">A5CPEGH6_11390</name>
</gene>
<dbReference type="EMBL" id="AP019736">
    <property type="protein sequence ID" value="BBL06501.1"/>
    <property type="molecule type" value="Genomic_DNA"/>
</dbReference>
<name>A0A4Y1WZQ8_9BACT</name>
<evidence type="ECO:0000313" key="3">
    <source>
        <dbReference type="EMBL" id="BBL06501.1"/>
    </source>
</evidence>
<accession>A0A4Y1WZQ8</accession>
<proteinExistence type="predicted"/>
<protein>
    <recommendedName>
        <fullName evidence="2">Lipocalin-like domain-containing protein</fullName>
    </recommendedName>
</protein>
<evidence type="ECO:0000256" key="1">
    <source>
        <dbReference type="SAM" id="SignalP"/>
    </source>
</evidence>
<dbReference type="AlphaFoldDB" id="A0A4Y1WZQ8"/>
<dbReference type="RefSeq" id="WP_141428315.1">
    <property type="nucleotide sequence ID" value="NZ_AP019736.1"/>
</dbReference>
<dbReference type="Pfam" id="PF13648">
    <property type="entry name" value="Lipocalin_4"/>
    <property type="match status" value="1"/>
</dbReference>
<keyword evidence="1" id="KW-0732">Signal</keyword>
<feature type="signal peptide" evidence="1">
    <location>
        <begin position="1"/>
        <end position="23"/>
    </location>
</feature>
<dbReference type="InterPro" id="IPR024311">
    <property type="entry name" value="Lipocalin-like"/>
</dbReference>
<evidence type="ECO:0000259" key="2">
    <source>
        <dbReference type="Pfam" id="PF13648"/>
    </source>
</evidence>
<dbReference type="OrthoDB" id="1004348at2"/>
<evidence type="ECO:0000313" key="4">
    <source>
        <dbReference type="Proteomes" id="UP000319374"/>
    </source>
</evidence>
<dbReference type="Proteomes" id="UP000319374">
    <property type="component" value="Chromosome"/>
</dbReference>
<dbReference type="GeneID" id="98673116"/>
<dbReference type="KEGG" id="ada:A5CPEGH6_11390"/>
<reference evidence="4" key="1">
    <citation type="submission" date="2019-06" db="EMBL/GenBank/DDBJ databases">
        <title>Alistipes onderdonkii subsp. vulgaris subsp. nov., Alistipes dispar sp. nov. and Alistipes communis sp. nov., isolated from human faeces, and creation of Alistipes onderdonkii subsp. onderdonkii subsp. nov.</title>
        <authorList>
            <person name="Sakamoto M."/>
            <person name="Ikeyama N."/>
            <person name="Ogata Y."/>
            <person name="Suda W."/>
            <person name="Iino T."/>
            <person name="Hattori M."/>
            <person name="Ohkuma M."/>
        </authorList>
    </citation>
    <scope>NUCLEOTIDE SEQUENCE [LARGE SCALE GENOMIC DNA]</scope>
    <source>
        <strain evidence="4">5CPEGH6</strain>
    </source>
</reference>
<feature type="chain" id="PRO_5021301621" description="Lipocalin-like domain-containing protein" evidence="1">
    <location>
        <begin position="24"/>
        <end position="155"/>
    </location>
</feature>